<protein>
    <recommendedName>
        <fullName evidence="2">UDENN domain-containing protein</fullName>
    </recommendedName>
</protein>
<sequence>MSTDKHEPQKGVQEAYQVDVEKITEEKRAWIAQDAGNELLSWPQHLFENFAIVGLTPDHEITQIAEDLCEKEHRAREQSLVVVKDGRLVTENSTNSTPSFNTSQNYHSSPPWPAYEPEVLYNYRTRNGLGMNDKELAGMCFPYKVSPRKLKRSPSWSALNEIIFEKHYSRNDQTFVFMLKAAGASIPLYGVCCYVDEVLHRPPLLASAKQCLIVAPRCYCLVSRYPFFSLHFQVLSHILGLERLYRTVEFTKELSESSGGPLPPKSKPEIFRGRAGVHFNKASSVLHSVTPSPEDIAARRQVPVNQHGHTKLNERTHQAKGRSSFEAVEAQEMEEVHQQSGQPTILQKLYSDTQSQGALLVPLGRKGFKRASVQRPFTSKTIGTSTTLETLTTHMGGQGLRMQAKDFTQQFSLPSSLPPAVPAARPVSAAPKRSSAGGVVEGASQPQAAAGGVKNPVTCMPFMIPSMRDSVLDEDMVGYQDTADFPKTILPQTVQPAQVTSIAATVKEAQASEVEVQCKPETPFANAACVGRASMSEETASASSSEIVVSQPGVVPCGVPQVQDALCVHDFSVPMSSLSRFNSAASPRLHPDSVSFYSAEDGEQEPCPEQEQEGSKRPPPRTQGYSVLNVQDDTAEVVLQLCPSSFKPDVILDKIYEMDVMNPGDSLQLEMPDLGTISFTRPQFNSKFTVVGSSRLLLSYAEKELAFGLNSWAIAAACRLLSLDNLLFMLTAALLEQQLAVFCPDISACSAVVLSLVPMLQPFSWQCLMLPVTPSPMIPLLDAPVPFIMGLQYKTQDVVSR</sequence>
<comment type="caution">
    <text evidence="3">The sequence shown here is derived from an EMBL/GenBank/DDBJ whole genome shotgun (WGS) entry which is preliminary data.</text>
</comment>
<evidence type="ECO:0000259" key="2">
    <source>
        <dbReference type="PROSITE" id="PS50211"/>
    </source>
</evidence>
<evidence type="ECO:0000256" key="1">
    <source>
        <dbReference type="SAM" id="MobiDB-lite"/>
    </source>
</evidence>
<evidence type="ECO:0000313" key="3">
    <source>
        <dbReference type="EMBL" id="GAX75557.1"/>
    </source>
</evidence>
<keyword evidence="4" id="KW-1185">Reference proteome</keyword>
<gene>
    <name evidence="3" type="ORF">CEUSTIGMA_g3000.t1</name>
</gene>
<dbReference type="PANTHER" id="PTHR15288:SF0">
    <property type="entry name" value="UDENN DOMAIN-CONTAINING PROTEIN"/>
    <property type="match status" value="1"/>
</dbReference>
<dbReference type="Gene3D" id="3.30.450.200">
    <property type="match status" value="1"/>
</dbReference>
<reference evidence="3 4" key="1">
    <citation type="submission" date="2017-08" db="EMBL/GenBank/DDBJ databases">
        <title>Acidophilic green algal genome provides insights into adaptation to an acidic environment.</title>
        <authorList>
            <person name="Hirooka S."/>
            <person name="Hirose Y."/>
            <person name="Kanesaki Y."/>
            <person name="Higuchi S."/>
            <person name="Fujiwara T."/>
            <person name="Onuma R."/>
            <person name="Era A."/>
            <person name="Ohbayashi R."/>
            <person name="Uzuka A."/>
            <person name="Nozaki H."/>
            <person name="Yoshikawa H."/>
            <person name="Miyagishima S.Y."/>
        </authorList>
    </citation>
    <scope>NUCLEOTIDE SEQUENCE [LARGE SCALE GENOMIC DNA]</scope>
    <source>
        <strain evidence="3 4">NIES-2499</strain>
    </source>
</reference>
<proteinExistence type="predicted"/>
<feature type="compositionally biased region" description="Acidic residues" evidence="1">
    <location>
        <begin position="600"/>
        <end position="612"/>
    </location>
</feature>
<dbReference type="EMBL" id="BEGY01000012">
    <property type="protein sequence ID" value="GAX75557.1"/>
    <property type="molecule type" value="Genomic_DNA"/>
</dbReference>
<dbReference type="InterPro" id="IPR043153">
    <property type="entry name" value="DENN_C"/>
</dbReference>
<feature type="region of interest" description="Disordered" evidence="1">
    <location>
        <begin position="592"/>
        <end position="625"/>
    </location>
</feature>
<dbReference type="SMART" id="SM00799">
    <property type="entry name" value="DENN"/>
    <property type="match status" value="1"/>
</dbReference>
<dbReference type="PANTHER" id="PTHR15288">
    <property type="entry name" value="DENN DOMAIN-CONTAINING PROTEIN 2"/>
    <property type="match status" value="1"/>
</dbReference>
<feature type="domain" description="UDENN" evidence="2">
    <location>
        <begin position="528"/>
        <end position="801"/>
    </location>
</feature>
<evidence type="ECO:0000313" key="4">
    <source>
        <dbReference type="Proteomes" id="UP000232323"/>
    </source>
</evidence>
<dbReference type="OrthoDB" id="6019893at2759"/>
<dbReference type="PROSITE" id="PS50211">
    <property type="entry name" value="DENN"/>
    <property type="match status" value="1"/>
</dbReference>
<dbReference type="InterPro" id="IPR051942">
    <property type="entry name" value="DENN_domain_containing_2"/>
</dbReference>
<organism evidence="3 4">
    <name type="scientific">Chlamydomonas eustigma</name>
    <dbReference type="NCBI Taxonomy" id="1157962"/>
    <lineage>
        <taxon>Eukaryota</taxon>
        <taxon>Viridiplantae</taxon>
        <taxon>Chlorophyta</taxon>
        <taxon>core chlorophytes</taxon>
        <taxon>Chlorophyceae</taxon>
        <taxon>CS clade</taxon>
        <taxon>Chlamydomonadales</taxon>
        <taxon>Chlamydomonadaceae</taxon>
        <taxon>Chlamydomonas</taxon>
    </lineage>
</organism>
<dbReference type="InterPro" id="IPR037516">
    <property type="entry name" value="Tripartite_DENN"/>
</dbReference>
<dbReference type="Proteomes" id="UP000232323">
    <property type="component" value="Unassembled WGS sequence"/>
</dbReference>
<dbReference type="AlphaFoldDB" id="A0A250WXJ9"/>
<accession>A0A250WXJ9</accession>
<name>A0A250WXJ9_9CHLO</name>
<dbReference type="Pfam" id="PF02141">
    <property type="entry name" value="DENN"/>
    <property type="match status" value="1"/>
</dbReference>
<dbReference type="Gene3D" id="3.40.50.11500">
    <property type="match status" value="1"/>
</dbReference>
<dbReference type="InterPro" id="IPR001194">
    <property type="entry name" value="cDENN_dom"/>
</dbReference>